<evidence type="ECO:0000313" key="17">
    <source>
        <dbReference type="Proteomes" id="UP000265515"/>
    </source>
</evidence>
<keyword evidence="5" id="KW-0808">Transferase</keyword>
<dbReference type="GO" id="GO:0004743">
    <property type="term" value="F:pyruvate kinase activity"/>
    <property type="evidence" value="ECO:0007669"/>
    <property type="project" value="UniProtKB-EC"/>
</dbReference>
<keyword evidence="11" id="KW-0324">Glycolysis</keyword>
<evidence type="ECO:0000256" key="6">
    <source>
        <dbReference type="ARBA" id="ARBA00022723"/>
    </source>
</evidence>
<feature type="compositionally biased region" description="Basic residues" evidence="14">
    <location>
        <begin position="445"/>
        <end position="456"/>
    </location>
</feature>
<evidence type="ECO:0000256" key="1">
    <source>
        <dbReference type="ARBA" id="ARBA00001958"/>
    </source>
</evidence>
<evidence type="ECO:0000313" key="16">
    <source>
        <dbReference type="EMBL" id="GBG87004.1"/>
    </source>
</evidence>
<dbReference type="InterPro" id="IPR011037">
    <property type="entry name" value="Pyrv_Knase-like_insert_dom_sf"/>
</dbReference>
<comment type="similarity">
    <text evidence="3">Belongs to the pyruvate kinase family.</text>
</comment>
<evidence type="ECO:0000256" key="13">
    <source>
        <dbReference type="SAM" id="Coils"/>
    </source>
</evidence>
<feature type="region of interest" description="Disordered" evidence="14">
    <location>
        <begin position="203"/>
        <end position="229"/>
    </location>
</feature>
<dbReference type="FunFam" id="3.20.20.60:FF:000051">
    <property type="entry name" value="Pyruvate kinase family protein"/>
    <property type="match status" value="1"/>
</dbReference>
<dbReference type="GO" id="GO:0016301">
    <property type="term" value="F:kinase activity"/>
    <property type="evidence" value="ECO:0007669"/>
    <property type="project" value="UniProtKB-KW"/>
</dbReference>
<accession>A0A388LXF6</accession>
<feature type="coiled-coil region" evidence="13">
    <location>
        <begin position="478"/>
        <end position="505"/>
    </location>
</feature>
<dbReference type="PANTHER" id="PTHR11817">
    <property type="entry name" value="PYRUVATE KINASE"/>
    <property type="match status" value="1"/>
</dbReference>
<feature type="region of interest" description="Disordered" evidence="14">
    <location>
        <begin position="574"/>
        <end position="628"/>
    </location>
</feature>
<evidence type="ECO:0000259" key="15">
    <source>
        <dbReference type="Pfam" id="PF00224"/>
    </source>
</evidence>
<feature type="compositionally biased region" description="Low complexity" evidence="14">
    <location>
        <begin position="596"/>
        <end position="611"/>
    </location>
</feature>
<comment type="pathway">
    <text evidence="2">Carbohydrate degradation; glycolysis; pyruvate from D-glyceraldehyde 3-phosphate: step 5/5.</text>
</comment>
<dbReference type="SUPFAM" id="SSF50800">
    <property type="entry name" value="PK beta-barrel domain-like"/>
    <property type="match status" value="1"/>
</dbReference>
<dbReference type="SUPFAM" id="SSF51621">
    <property type="entry name" value="Phosphoenolpyruvate/pyruvate domain"/>
    <property type="match status" value="1"/>
</dbReference>
<evidence type="ECO:0000256" key="4">
    <source>
        <dbReference type="ARBA" id="ARBA00012142"/>
    </source>
</evidence>
<name>A0A388LXF6_CHABU</name>
<comment type="cofactor">
    <cofactor evidence="1">
        <name>K(+)</name>
        <dbReference type="ChEBI" id="CHEBI:29103"/>
    </cofactor>
</comment>
<keyword evidence="10" id="KW-0460">Magnesium</keyword>
<gene>
    <name evidence="16" type="ORF">CBR_g44458</name>
</gene>
<dbReference type="OrthoDB" id="1881597at2759"/>
<evidence type="ECO:0000256" key="8">
    <source>
        <dbReference type="ARBA" id="ARBA00022777"/>
    </source>
</evidence>
<evidence type="ECO:0000256" key="10">
    <source>
        <dbReference type="ARBA" id="ARBA00022842"/>
    </source>
</evidence>
<dbReference type="EC" id="2.7.1.40" evidence="4"/>
<evidence type="ECO:0000256" key="2">
    <source>
        <dbReference type="ARBA" id="ARBA00004997"/>
    </source>
</evidence>
<dbReference type="GO" id="GO:0030955">
    <property type="term" value="F:potassium ion binding"/>
    <property type="evidence" value="ECO:0007669"/>
    <property type="project" value="InterPro"/>
</dbReference>
<dbReference type="STRING" id="69332.A0A388LXF6"/>
<keyword evidence="9" id="KW-0067">ATP-binding</keyword>
<dbReference type="Proteomes" id="UP000265515">
    <property type="component" value="Unassembled WGS sequence"/>
</dbReference>
<feature type="compositionally biased region" description="Polar residues" evidence="14">
    <location>
        <begin position="574"/>
        <end position="585"/>
    </location>
</feature>
<dbReference type="EMBL" id="BFEA01000590">
    <property type="protein sequence ID" value="GBG87004.1"/>
    <property type="molecule type" value="Genomic_DNA"/>
</dbReference>
<dbReference type="InterPro" id="IPR001697">
    <property type="entry name" value="Pyr_Knase"/>
</dbReference>
<protein>
    <recommendedName>
        <fullName evidence="4">pyruvate kinase</fullName>
        <ecNumber evidence="4">2.7.1.40</ecNumber>
    </recommendedName>
</protein>
<feature type="compositionally biased region" description="Pro residues" evidence="14">
    <location>
        <begin position="612"/>
        <end position="624"/>
    </location>
</feature>
<dbReference type="InterPro" id="IPR015793">
    <property type="entry name" value="Pyrv_Knase_brl"/>
</dbReference>
<evidence type="ECO:0000256" key="9">
    <source>
        <dbReference type="ARBA" id="ARBA00022840"/>
    </source>
</evidence>
<sequence length="1218" mass="130068">MVATGAAAMVATPRTKNVMNGNGNLSSLSGAMVFCHRADSSAETESDGLKEWLRDHGSASLRNHGRTAQGDHGSEINGNGGALTACNGAMEVNGNGGALTACNGAMEINGNDGLTACNGATDIKGNGALTACNGATESNGNGGALTACNGATQINGNGALTACNGATRTADDNRGHGNGLAANGCKLNGDSVGKGAGVVGSYGKESGSGSPEGRKMAGYRRASKGSSMGNGSVKVCSVNGSANGSGNGSVKGLVKCCDGETERVVVATTEMNGHGFSGNKGSILTEKTSRTTMATTSDLATKKTAMEAQRDKAVFTTSADQIGDMALRTVSTDNKRGSCCESVLDGPVMKNDESPLQNGHGLVAELLSSPTTPCNGRLSENTSCNGVGLRKQSRESCHGDADIDPADDLDRIRRKTTRTKKKKNRRLLCCLCASKVKAVPPITVKHQRKDSHRRLSPHNDNDATQTATLLDDPCTEGLHALLDDLKDLERNAIDLANQYAATIQEMDVQYKSSAKNLIHYFSVRNTDIRKVQDRLVSRGFSSLGHLEAHVLAHIRGVMQILSGVIAYGGTGVHQMSSAHSEQGDGQSPAMKPFCKSFSTLPSSSPSLLQSPPASPLPSPLPPQVSSPLQPIHTVAPVHSSRHGRWGVCINMGHEQLELNTQRLLGPREKHRSARIMVTLPREAQDDTELITDLLKSGMNVARVNCAYDDDTVWKKIADNVREKSRELKKSCKILMDLGGAKLRTGPLSPGPRVVSFGPKEDALGKKIAPATIWLAPPKVSVPRGKPCDACVPVLPEDFPSMLQIGDVLEVQDARGKIRILTVVEVDRDGNVDGARSARTGGCFLQCQRRTILESGSEIRLLAREGDDGIASSNLLSTSSALTSCGGDQRCVGDKGQTQESDLGHRRRVLQTAIVQQLKTADNPIVVMKGDILILTRDLSPGFPEVRCAVTKELKRPGQIACPVEEVFDCAERGHPILLDDGRIKGIIEEIDHDRIVVKIENADAKGTKLRADKGINLPKTKLKLKGLVEKDVRDLDFIADNADMVGFSFANDAEDVAALQRELYRRSGSKKGIVLKIETNRGFDNLPWMLLTAMRTANPFGVMIARGDLAAECGWERMAEIQEEILWACEAAHVPVIWATQVLDRLAKTGTPTRAEITDAAMGERAECVMLNKGPTIVEATRSLDDILRRMHDHQRKKQPRLRTLALATKFLEAAPKT</sequence>
<dbReference type="Gene3D" id="3.20.20.60">
    <property type="entry name" value="Phosphoenolpyruvate-binding domains"/>
    <property type="match status" value="2"/>
</dbReference>
<dbReference type="Pfam" id="PF00224">
    <property type="entry name" value="PK"/>
    <property type="match status" value="2"/>
</dbReference>
<reference evidence="16 17" key="1">
    <citation type="journal article" date="2018" name="Cell">
        <title>The Chara Genome: Secondary Complexity and Implications for Plant Terrestrialization.</title>
        <authorList>
            <person name="Nishiyama T."/>
            <person name="Sakayama H."/>
            <person name="Vries J.D."/>
            <person name="Buschmann H."/>
            <person name="Saint-Marcoux D."/>
            <person name="Ullrich K.K."/>
            <person name="Haas F.B."/>
            <person name="Vanderstraeten L."/>
            <person name="Becker D."/>
            <person name="Lang D."/>
            <person name="Vosolsobe S."/>
            <person name="Rombauts S."/>
            <person name="Wilhelmsson P.K.I."/>
            <person name="Janitza P."/>
            <person name="Kern R."/>
            <person name="Heyl A."/>
            <person name="Rumpler F."/>
            <person name="Villalobos L.I.A.C."/>
            <person name="Clay J.M."/>
            <person name="Skokan R."/>
            <person name="Toyoda A."/>
            <person name="Suzuki Y."/>
            <person name="Kagoshima H."/>
            <person name="Schijlen E."/>
            <person name="Tajeshwar N."/>
            <person name="Catarino B."/>
            <person name="Hetherington A.J."/>
            <person name="Saltykova A."/>
            <person name="Bonnot C."/>
            <person name="Breuninger H."/>
            <person name="Symeonidi A."/>
            <person name="Radhakrishnan G.V."/>
            <person name="Van Nieuwerburgh F."/>
            <person name="Deforce D."/>
            <person name="Chang C."/>
            <person name="Karol K.G."/>
            <person name="Hedrich R."/>
            <person name="Ulvskov P."/>
            <person name="Glockner G."/>
            <person name="Delwiche C.F."/>
            <person name="Petrasek J."/>
            <person name="Van de Peer Y."/>
            <person name="Friml J."/>
            <person name="Beilby M."/>
            <person name="Dolan L."/>
            <person name="Kohara Y."/>
            <person name="Sugano S."/>
            <person name="Fujiyama A."/>
            <person name="Delaux P.-M."/>
            <person name="Quint M."/>
            <person name="TheiBen G."/>
            <person name="Hagemann M."/>
            <person name="Harholt J."/>
            <person name="Dunand C."/>
            <person name="Zachgo S."/>
            <person name="Langdale J."/>
            <person name="Maumus F."/>
            <person name="Straeten D.V.D."/>
            <person name="Gould S.B."/>
            <person name="Rensing S.A."/>
        </authorList>
    </citation>
    <scope>NUCLEOTIDE SEQUENCE [LARGE SCALE GENOMIC DNA]</scope>
    <source>
        <strain evidence="16 17">S276</strain>
    </source>
</reference>
<keyword evidence="8" id="KW-0418">Kinase</keyword>
<dbReference type="UniPathway" id="UPA00109">
    <property type="reaction ID" value="UER00188"/>
</dbReference>
<feature type="region of interest" description="Disordered" evidence="14">
    <location>
        <begin position="442"/>
        <end position="468"/>
    </location>
</feature>
<dbReference type="Gramene" id="GBG87004">
    <property type="protein sequence ID" value="GBG87004"/>
    <property type="gene ID" value="CBR_g44458"/>
</dbReference>
<feature type="domain" description="Pyruvate kinase barrel" evidence="15">
    <location>
        <begin position="956"/>
        <end position="1172"/>
    </location>
</feature>
<evidence type="ECO:0000256" key="11">
    <source>
        <dbReference type="ARBA" id="ARBA00023152"/>
    </source>
</evidence>
<keyword evidence="13" id="KW-0175">Coiled coil</keyword>
<evidence type="ECO:0000256" key="5">
    <source>
        <dbReference type="ARBA" id="ARBA00022679"/>
    </source>
</evidence>
<keyword evidence="7" id="KW-0547">Nucleotide-binding</keyword>
<dbReference type="GO" id="GO:0000287">
    <property type="term" value="F:magnesium ion binding"/>
    <property type="evidence" value="ECO:0007669"/>
    <property type="project" value="InterPro"/>
</dbReference>
<evidence type="ECO:0000256" key="7">
    <source>
        <dbReference type="ARBA" id="ARBA00022741"/>
    </source>
</evidence>
<comment type="caution">
    <text evidence="16">The sequence shown here is derived from an EMBL/GenBank/DDBJ whole genome shotgun (WGS) entry which is preliminary data.</text>
</comment>
<keyword evidence="6" id="KW-0479">Metal-binding</keyword>
<organism evidence="16 17">
    <name type="scientific">Chara braunii</name>
    <name type="common">Braun's stonewort</name>
    <dbReference type="NCBI Taxonomy" id="69332"/>
    <lineage>
        <taxon>Eukaryota</taxon>
        <taxon>Viridiplantae</taxon>
        <taxon>Streptophyta</taxon>
        <taxon>Charophyceae</taxon>
        <taxon>Charales</taxon>
        <taxon>Characeae</taxon>
        <taxon>Chara</taxon>
    </lineage>
</organism>
<evidence type="ECO:0000256" key="3">
    <source>
        <dbReference type="ARBA" id="ARBA00008663"/>
    </source>
</evidence>
<keyword evidence="12" id="KW-0670">Pyruvate</keyword>
<evidence type="ECO:0000256" key="14">
    <source>
        <dbReference type="SAM" id="MobiDB-lite"/>
    </source>
</evidence>
<dbReference type="AlphaFoldDB" id="A0A388LXF6"/>
<keyword evidence="17" id="KW-1185">Reference proteome</keyword>
<dbReference type="GO" id="GO:0005524">
    <property type="term" value="F:ATP binding"/>
    <property type="evidence" value="ECO:0007669"/>
    <property type="project" value="UniProtKB-KW"/>
</dbReference>
<feature type="domain" description="Pyruvate kinase barrel" evidence="15">
    <location>
        <begin position="671"/>
        <end position="751"/>
    </location>
</feature>
<dbReference type="InterPro" id="IPR015813">
    <property type="entry name" value="Pyrv/PenolPyrv_kinase-like_dom"/>
</dbReference>
<dbReference type="InterPro" id="IPR040442">
    <property type="entry name" value="Pyrv_kinase-like_dom_sf"/>
</dbReference>
<evidence type="ECO:0000256" key="12">
    <source>
        <dbReference type="ARBA" id="ARBA00023317"/>
    </source>
</evidence>
<proteinExistence type="inferred from homology"/>